<feature type="domain" description="NADAR" evidence="2">
    <location>
        <begin position="28"/>
        <end position="177"/>
    </location>
</feature>
<dbReference type="GeneID" id="111118882"/>
<proteinExistence type="predicted"/>
<protein>
    <submittedName>
        <fullName evidence="4">Riboflavin biosynthesis protein PYRR, chloroplastic-like</fullName>
    </submittedName>
</protein>
<reference evidence="4" key="1">
    <citation type="submission" date="2025-08" db="UniProtKB">
        <authorList>
            <consortium name="RefSeq"/>
        </authorList>
    </citation>
    <scope>IDENTIFICATION</scope>
    <source>
        <tissue evidence="4">Whole sample</tissue>
    </source>
</reference>
<feature type="region of interest" description="Disordered" evidence="1">
    <location>
        <begin position="183"/>
        <end position="310"/>
    </location>
</feature>
<feature type="compositionally biased region" description="Basic and acidic residues" evidence="1">
    <location>
        <begin position="263"/>
        <end position="289"/>
    </location>
</feature>
<gene>
    <name evidence="4" type="primary">LOC111118882</name>
</gene>
<evidence type="ECO:0000313" key="4">
    <source>
        <dbReference type="RefSeq" id="XP_022314281.1"/>
    </source>
</evidence>
<dbReference type="Gene3D" id="1.10.357.40">
    <property type="entry name" value="YbiA-like"/>
    <property type="match status" value="1"/>
</dbReference>
<evidence type="ECO:0000313" key="3">
    <source>
        <dbReference type="Proteomes" id="UP000694844"/>
    </source>
</evidence>
<dbReference type="InterPro" id="IPR037238">
    <property type="entry name" value="YbiA-like_sf"/>
</dbReference>
<dbReference type="Pfam" id="PF08719">
    <property type="entry name" value="NADAR"/>
    <property type="match status" value="1"/>
</dbReference>
<dbReference type="RefSeq" id="XP_022314281.1">
    <property type="nucleotide sequence ID" value="XM_022458573.1"/>
</dbReference>
<keyword evidence="3" id="KW-1185">Reference proteome</keyword>
<organism evidence="3 4">
    <name type="scientific">Crassostrea virginica</name>
    <name type="common">Eastern oyster</name>
    <dbReference type="NCBI Taxonomy" id="6565"/>
    <lineage>
        <taxon>Eukaryota</taxon>
        <taxon>Metazoa</taxon>
        <taxon>Spiralia</taxon>
        <taxon>Lophotrochozoa</taxon>
        <taxon>Mollusca</taxon>
        <taxon>Bivalvia</taxon>
        <taxon>Autobranchia</taxon>
        <taxon>Pteriomorphia</taxon>
        <taxon>Ostreida</taxon>
        <taxon>Ostreoidea</taxon>
        <taxon>Ostreidae</taxon>
        <taxon>Crassostrea</taxon>
    </lineage>
</organism>
<dbReference type="AlphaFoldDB" id="A0A8B8CIJ7"/>
<name>A0A8B8CIJ7_CRAVI</name>
<evidence type="ECO:0000259" key="2">
    <source>
        <dbReference type="Pfam" id="PF08719"/>
    </source>
</evidence>
<feature type="compositionally biased region" description="Polar residues" evidence="1">
    <location>
        <begin position="197"/>
        <end position="212"/>
    </location>
</feature>
<dbReference type="Proteomes" id="UP000694844">
    <property type="component" value="Chromosome 2"/>
</dbReference>
<dbReference type="KEGG" id="cvn:111118882"/>
<dbReference type="NCBIfam" id="TIGR02464">
    <property type="entry name" value="ribofla_fusion"/>
    <property type="match status" value="1"/>
</dbReference>
<dbReference type="InterPro" id="IPR012816">
    <property type="entry name" value="NADAR"/>
</dbReference>
<evidence type="ECO:0000256" key="1">
    <source>
        <dbReference type="SAM" id="MobiDB-lite"/>
    </source>
</evidence>
<dbReference type="SUPFAM" id="SSF143990">
    <property type="entry name" value="YbiA-like"/>
    <property type="match status" value="1"/>
</dbReference>
<sequence length="310" mass="35418">MASCFGAKPESEDDEIQDLPDDRDKYEYFWKARSPFSQWHPSKFVVDGKTYNCAEQYMMYHKALVMKNDELAEVIMALDNPQEIKDVGRSIPDIDAELWNHKSFEVVEAGNMAKFSQNEELKQKLFNTYPRTLVEASPHDTIWGIGLGQRDKRAWNKMSWRGENRLGEILTRVRDKLMGSFLEPANPDEIENPDEPINQSEKGNPVESTNQSKTKDSDGPVDQNEIANQDKLVVNGSEIENPDKTVVNGNDEDNPDEPAVYQRKTEIPDEPVNRFEKAYPDEPGNRSETENPDESVNGSETENMKKETIV</sequence>
<dbReference type="CDD" id="cd15457">
    <property type="entry name" value="NADAR"/>
    <property type="match status" value="1"/>
</dbReference>
<feature type="region of interest" description="Disordered" evidence="1">
    <location>
        <begin position="1"/>
        <end position="20"/>
    </location>
</feature>
<accession>A0A8B8CIJ7</accession>